<sequence>MFWKTTFNTIITFIFIGIAFVFYPFDFVFFNKESVCEEPISYTIGVFDRRFGILQKDFLNALAEAELIWEKQIGKELFVYAPEKTDLVINLIYDYRQETTNALSSLESVVEEDETTYNAFQLRYNGLKVEYDRVKSVYDVQVSLFNELNTAYQRQVEEWNNGPRTSKAQFNKLETEKNKLQTEAEELKVLESQLNTIVREINSLVETLNRIAKSLNLNAEKYNTIGASRGETFTGGLFHSTGKNRSIDIYEFSSREKLVRVLVHELGHALGLEHVNDPQAMMYYLNEGDARSLTTSDLSALRILCGAE</sequence>
<keyword evidence="6" id="KW-0472">Membrane</keyword>
<evidence type="ECO:0000313" key="9">
    <source>
        <dbReference type="Proteomes" id="UP000177096"/>
    </source>
</evidence>
<dbReference type="GO" id="GO:0004222">
    <property type="term" value="F:metalloendopeptidase activity"/>
    <property type="evidence" value="ECO:0007669"/>
    <property type="project" value="InterPro"/>
</dbReference>
<feature type="domain" description="Peptidase M10 metallopeptidase" evidence="7">
    <location>
        <begin position="229"/>
        <end position="302"/>
    </location>
</feature>
<keyword evidence="2" id="KW-0479">Metal-binding</keyword>
<organism evidence="8 9">
    <name type="scientific">Candidatus Zambryskibacteria bacterium RIFCSPLOWO2_02_FULL_39_14</name>
    <dbReference type="NCBI Taxonomy" id="1802769"/>
    <lineage>
        <taxon>Bacteria</taxon>
        <taxon>Candidatus Zambryskiibacteriota</taxon>
    </lineage>
</organism>
<feature type="coiled-coil region" evidence="5">
    <location>
        <begin position="170"/>
        <end position="207"/>
    </location>
</feature>
<feature type="transmembrane region" description="Helical" evidence="6">
    <location>
        <begin position="7"/>
        <end position="25"/>
    </location>
</feature>
<keyword evidence="6" id="KW-1133">Transmembrane helix</keyword>
<dbReference type="Gene3D" id="3.40.390.10">
    <property type="entry name" value="Collagenase (Catalytic Domain)"/>
    <property type="match status" value="1"/>
</dbReference>
<dbReference type="SUPFAM" id="SSF55486">
    <property type="entry name" value="Metalloproteases ('zincins'), catalytic domain"/>
    <property type="match status" value="1"/>
</dbReference>
<comment type="caution">
    <text evidence="8">The sequence shown here is derived from an EMBL/GenBank/DDBJ whole genome shotgun (WGS) entry which is preliminary data.</text>
</comment>
<keyword evidence="4" id="KW-0862">Zinc</keyword>
<protein>
    <recommendedName>
        <fullName evidence="7">Peptidase M10 metallopeptidase domain-containing protein</fullName>
    </recommendedName>
</protein>
<dbReference type="GO" id="GO:0008270">
    <property type="term" value="F:zinc ion binding"/>
    <property type="evidence" value="ECO:0007669"/>
    <property type="project" value="InterPro"/>
</dbReference>
<proteinExistence type="predicted"/>
<evidence type="ECO:0000256" key="3">
    <source>
        <dbReference type="ARBA" id="ARBA00022801"/>
    </source>
</evidence>
<evidence type="ECO:0000256" key="5">
    <source>
        <dbReference type="SAM" id="Coils"/>
    </source>
</evidence>
<dbReference type="PRINTS" id="PR00138">
    <property type="entry name" value="MATRIXIN"/>
</dbReference>
<dbReference type="InterPro" id="IPR001818">
    <property type="entry name" value="Pept_M10_metallopeptidase"/>
</dbReference>
<dbReference type="AlphaFoldDB" id="A0A1G2UIJ7"/>
<keyword evidence="3" id="KW-0378">Hydrolase</keyword>
<dbReference type="InterPro" id="IPR021190">
    <property type="entry name" value="Pept_M10A"/>
</dbReference>
<evidence type="ECO:0000256" key="4">
    <source>
        <dbReference type="ARBA" id="ARBA00022833"/>
    </source>
</evidence>
<name>A0A1G2UIJ7_9BACT</name>
<dbReference type="Proteomes" id="UP000177096">
    <property type="component" value="Unassembled WGS sequence"/>
</dbReference>
<evidence type="ECO:0000256" key="1">
    <source>
        <dbReference type="ARBA" id="ARBA00022670"/>
    </source>
</evidence>
<dbReference type="GO" id="GO:0006508">
    <property type="term" value="P:proteolysis"/>
    <property type="evidence" value="ECO:0007669"/>
    <property type="project" value="UniProtKB-KW"/>
</dbReference>
<dbReference type="GO" id="GO:0031012">
    <property type="term" value="C:extracellular matrix"/>
    <property type="evidence" value="ECO:0007669"/>
    <property type="project" value="InterPro"/>
</dbReference>
<keyword evidence="5" id="KW-0175">Coiled coil</keyword>
<evidence type="ECO:0000256" key="2">
    <source>
        <dbReference type="ARBA" id="ARBA00022723"/>
    </source>
</evidence>
<accession>A0A1G2UIJ7</accession>
<keyword evidence="1" id="KW-0645">Protease</keyword>
<gene>
    <name evidence="8" type="ORF">A3I86_00455</name>
</gene>
<keyword evidence="6" id="KW-0812">Transmembrane</keyword>
<evidence type="ECO:0000259" key="7">
    <source>
        <dbReference type="Pfam" id="PF00413"/>
    </source>
</evidence>
<evidence type="ECO:0000313" key="8">
    <source>
        <dbReference type="EMBL" id="OHB09266.1"/>
    </source>
</evidence>
<reference evidence="8 9" key="1">
    <citation type="journal article" date="2016" name="Nat. Commun.">
        <title>Thousands of microbial genomes shed light on interconnected biogeochemical processes in an aquifer system.</title>
        <authorList>
            <person name="Anantharaman K."/>
            <person name="Brown C.T."/>
            <person name="Hug L.A."/>
            <person name="Sharon I."/>
            <person name="Castelle C.J."/>
            <person name="Probst A.J."/>
            <person name="Thomas B.C."/>
            <person name="Singh A."/>
            <person name="Wilkins M.J."/>
            <person name="Karaoz U."/>
            <person name="Brodie E.L."/>
            <person name="Williams K.H."/>
            <person name="Hubbard S.S."/>
            <person name="Banfield J.F."/>
        </authorList>
    </citation>
    <scope>NUCLEOTIDE SEQUENCE [LARGE SCALE GENOMIC DNA]</scope>
</reference>
<dbReference type="InterPro" id="IPR024079">
    <property type="entry name" value="MetalloPept_cat_dom_sf"/>
</dbReference>
<dbReference type="EMBL" id="MHWM01000008">
    <property type="protein sequence ID" value="OHB09266.1"/>
    <property type="molecule type" value="Genomic_DNA"/>
</dbReference>
<dbReference type="Pfam" id="PF00413">
    <property type="entry name" value="Peptidase_M10"/>
    <property type="match status" value="1"/>
</dbReference>
<evidence type="ECO:0000256" key="6">
    <source>
        <dbReference type="SAM" id="Phobius"/>
    </source>
</evidence>